<dbReference type="OrthoDB" id="626167at2759"/>
<dbReference type="AlphaFoldDB" id="A0A821JW46"/>
<protein>
    <recommendedName>
        <fullName evidence="5">Kinesin light chain</fullName>
    </recommendedName>
</protein>
<dbReference type="SUPFAM" id="SSF48452">
    <property type="entry name" value="TPR-like"/>
    <property type="match status" value="1"/>
</dbReference>
<dbReference type="Proteomes" id="UP000663873">
    <property type="component" value="Unassembled WGS sequence"/>
</dbReference>
<gene>
    <name evidence="2" type="ORF">TIS948_LOCUS21335</name>
    <name evidence="3" type="ORF">UJA718_LOCUS37440</name>
</gene>
<feature type="repeat" description="TPR" evidence="1">
    <location>
        <begin position="39"/>
        <end position="72"/>
    </location>
</feature>
<dbReference type="InterPro" id="IPR019734">
    <property type="entry name" value="TPR_rpt"/>
</dbReference>
<organism evidence="3 4">
    <name type="scientific">Rotaria socialis</name>
    <dbReference type="NCBI Taxonomy" id="392032"/>
    <lineage>
        <taxon>Eukaryota</taxon>
        <taxon>Metazoa</taxon>
        <taxon>Spiralia</taxon>
        <taxon>Gnathifera</taxon>
        <taxon>Rotifera</taxon>
        <taxon>Eurotatoria</taxon>
        <taxon>Bdelloidea</taxon>
        <taxon>Philodinida</taxon>
        <taxon>Philodinidae</taxon>
        <taxon>Rotaria</taxon>
    </lineage>
</organism>
<dbReference type="EMBL" id="CAJNXB010003655">
    <property type="protein sequence ID" value="CAF3331113.1"/>
    <property type="molecule type" value="Genomic_DNA"/>
</dbReference>
<dbReference type="Gene3D" id="1.25.40.10">
    <property type="entry name" value="Tetratricopeptide repeat domain"/>
    <property type="match status" value="1"/>
</dbReference>
<keyword evidence="1" id="KW-0802">TPR repeat</keyword>
<evidence type="ECO:0000313" key="3">
    <source>
        <dbReference type="EMBL" id="CAF4724617.1"/>
    </source>
</evidence>
<proteinExistence type="predicted"/>
<evidence type="ECO:0000256" key="1">
    <source>
        <dbReference type="PROSITE-ProRule" id="PRU00339"/>
    </source>
</evidence>
<reference evidence="3" key="1">
    <citation type="submission" date="2021-02" db="EMBL/GenBank/DDBJ databases">
        <authorList>
            <person name="Nowell W R."/>
        </authorList>
    </citation>
    <scope>NUCLEOTIDE SEQUENCE</scope>
</reference>
<evidence type="ECO:0008006" key="5">
    <source>
        <dbReference type="Google" id="ProtNLM"/>
    </source>
</evidence>
<name>A0A821JW46_9BILA</name>
<accession>A0A821JW46</accession>
<dbReference type="Proteomes" id="UP000663825">
    <property type="component" value="Unassembled WGS sequence"/>
</dbReference>
<dbReference type="PROSITE" id="PS50005">
    <property type="entry name" value="TPR"/>
    <property type="match status" value="1"/>
</dbReference>
<evidence type="ECO:0000313" key="4">
    <source>
        <dbReference type="Proteomes" id="UP000663873"/>
    </source>
</evidence>
<sequence length="98" mass="11300">MGELYMARCDAAGALVLFERALDMYRRLFTLDGDHRDIAKCWHLIGQTHATLGNNTKASEAFETALRMWTNKLPKHHPDILLCHQSMVAFYADQRHNQ</sequence>
<keyword evidence="4" id="KW-1185">Reference proteome</keyword>
<dbReference type="EMBL" id="CAJOBP010037185">
    <property type="protein sequence ID" value="CAF4724617.1"/>
    <property type="molecule type" value="Genomic_DNA"/>
</dbReference>
<dbReference type="InterPro" id="IPR011990">
    <property type="entry name" value="TPR-like_helical_dom_sf"/>
</dbReference>
<dbReference type="Pfam" id="PF13424">
    <property type="entry name" value="TPR_12"/>
    <property type="match status" value="1"/>
</dbReference>
<comment type="caution">
    <text evidence="3">The sequence shown here is derived from an EMBL/GenBank/DDBJ whole genome shotgun (WGS) entry which is preliminary data.</text>
</comment>
<evidence type="ECO:0000313" key="2">
    <source>
        <dbReference type="EMBL" id="CAF3331113.1"/>
    </source>
</evidence>